<protein>
    <submittedName>
        <fullName evidence="1">Uncharacterized protein</fullName>
    </submittedName>
</protein>
<dbReference type="AlphaFoldDB" id="A0A511M7P9"/>
<dbReference type="EMBL" id="BJXA01000002">
    <property type="protein sequence ID" value="GEM36138.1"/>
    <property type="molecule type" value="Genomic_DNA"/>
</dbReference>
<evidence type="ECO:0000313" key="2">
    <source>
        <dbReference type="Proteomes" id="UP000321424"/>
    </source>
</evidence>
<name>A0A511M7P9_9NOCA</name>
<organism evidence="1 2">
    <name type="scientific">Nocardia ninae NBRC 108245</name>
    <dbReference type="NCBI Taxonomy" id="1210091"/>
    <lineage>
        <taxon>Bacteria</taxon>
        <taxon>Bacillati</taxon>
        <taxon>Actinomycetota</taxon>
        <taxon>Actinomycetes</taxon>
        <taxon>Mycobacteriales</taxon>
        <taxon>Nocardiaceae</taxon>
        <taxon>Nocardia</taxon>
    </lineage>
</organism>
<sequence length="69" mass="7512">MVTTVRGRNAVARLTEPFAPLNSLVAEQVVAYVNALVTSPRVQALSRIDVAELIDRAFDTGARRGRAYP</sequence>
<comment type="caution">
    <text evidence="1">The sequence shown here is derived from an EMBL/GenBank/DDBJ whole genome shotgun (WGS) entry which is preliminary data.</text>
</comment>
<keyword evidence="2" id="KW-1185">Reference proteome</keyword>
<reference evidence="1 2" key="1">
    <citation type="submission" date="2019-07" db="EMBL/GenBank/DDBJ databases">
        <title>Whole genome shotgun sequence of Nocardia ninae NBRC 108245.</title>
        <authorList>
            <person name="Hosoyama A."/>
            <person name="Uohara A."/>
            <person name="Ohji S."/>
            <person name="Ichikawa N."/>
        </authorList>
    </citation>
    <scope>NUCLEOTIDE SEQUENCE [LARGE SCALE GENOMIC DNA]</scope>
    <source>
        <strain evidence="1 2">NBRC 108245</strain>
    </source>
</reference>
<proteinExistence type="predicted"/>
<accession>A0A511M7P9</accession>
<evidence type="ECO:0000313" key="1">
    <source>
        <dbReference type="EMBL" id="GEM36138.1"/>
    </source>
</evidence>
<dbReference type="Proteomes" id="UP000321424">
    <property type="component" value="Unassembled WGS sequence"/>
</dbReference>
<dbReference type="RefSeq" id="WP_147128428.1">
    <property type="nucleotide sequence ID" value="NZ_BJXA01000002.1"/>
</dbReference>
<gene>
    <name evidence="1" type="ORF">NN4_06570</name>
</gene>
<dbReference type="OrthoDB" id="4725158at2"/>